<reference evidence="2 3" key="1">
    <citation type="submission" date="2019-06" db="EMBL/GenBank/DDBJ databases">
        <title>Genome Sequence of the Brown Rot Fungal Pathogen Monilinia fructicola.</title>
        <authorList>
            <person name="De Miccolis Angelini R.M."/>
            <person name="Landi L."/>
            <person name="Abate D."/>
            <person name="Pollastro S."/>
            <person name="Romanazzi G."/>
            <person name="Faretra F."/>
        </authorList>
    </citation>
    <scope>NUCLEOTIDE SEQUENCE [LARGE SCALE GENOMIC DNA]</scope>
    <source>
        <strain evidence="2 3">Mfrc123</strain>
    </source>
</reference>
<dbReference type="EMBL" id="VICG01000008">
    <property type="protein sequence ID" value="KAA8569173.1"/>
    <property type="molecule type" value="Genomic_DNA"/>
</dbReference>
<feature type="coiled-coil region" evidence="1">
    <location>
        <begin position="108"/>
        <end position="145"/>
    </location>
</feature>
<organism evidence="2 3">
    <name type="scientific">Monilinia fructicola</name>
    <name type="common">Brown rot fungus</name>
    <name type="synonym">Ciboria fructicola</name>
    <dbReference type="NCBI Taxonomy" id="38448"/>
    <lineage>
        <taxon>Eukaryota</taxon>
        <taxon>Fungi</taxon>
        <taxon>Dikarya</taxon>
        <taxon>Ascomycota</taxon>
        <taxon>Pezizomycotina</taxon>
        <taxon>Leotiomycetes</taxon>
        <taxon>Helotiales</taxon>
        <taxon>Sclerotiniaceae</taxon>
        <taxon>Monilinia</taxon>
    </lineage>
</organism>
<proteinExistence type="predicted"/>
<evidence type="ECO:0000313" key="3">
    <source>
        <dbReference type="Proteomes" id="UP000322873"/>
    </source>
</evidence>
<keyword evidence="1" id="KW-0175">Coiled coil</keyword>
<dbReference type="AlphaFoldDB" id="A0A5M9JLA0"/>
<gene>
    <name evidence="2" type="ORF">EYC84_000842</name>
</gene>
<evidence type="ECO:0000256" key="1">
    <source>
        <dbReference type="SAM" id="Coils"/>
    </source>
</evidence>
<dbReference type="Proteomes" id="UP000322873">
    <property type="component" value="Unassembled WGS sequence"/>
</dbReference>
<evidence type="ECO:0000313" key="2">
    <source>
        <dbReference type="EMBL" id="KAA8569173.1"/>
    </source>
</evidence>
<dbReference type="VEuPathDB" id="FungiDB:MFRU_004g00250"/>
<name>A0A5M9JLA0_MONFR</name>
<evidence type="ECO:0008006" key="4">
    <source>
        <dbReference type="Google" id="ProtNLM"/>
    </source>
</evidence>
<keyword evidence="3" id="KW-1185">Reference proteome</keyword>
<protein>
    <recommendedName>
        <fullName evidence="4">Aminoglycoside phosphotransferase domain-containing protein</fullName>
    </recommendedName>
</protein>
<accession>A0A5M9JLA0</accession>
<dbReference type="OrthoDB" id="8300194at2759"/>
<sequence>MVKDGHVSGIIDWEDGGYMPELWEWIKCRIIQEDEWACYLREEMVTRKISSSLAERKYLRMFKRYRRVPRSGIARPLEWHNKIWLQDNNESYLDYISEDLDNSMGGVLANNQRNAKELEYKVAEHEALKEELRTAEKRARGSRRNANCKRGEF</sequence>
<comment type="caution">
    <text evidence="2">The sequence shown here is derived from an EMBL/GenBank/DDBJ whole genome shotgun (WGS) entry which is preliminary data.</text>
</comment>